<evidence type="ECO:0000313" key="2">
    <source>
        <dbReference type="EMBL" id="MFB0836366.1"/>
    </source>
</evidence>
<keyword evidence="3" id="KW-1185">Reference proteome</keyword>
<feature type="non-terminal residue" evidence="2">
    <location>
        <position position="1"/>
    </location>
</feature>
<gene>
    <name evidence="2" type="ORF">ACETWP_17390</name>
</gene>
<evidence type="ECO:0000256" key="1">
    <source>
        <dbReference type="SAM" id="MobiDB-lite"/>
    </source>
</evidence>
<dbReference type="EMBL" id="JBHDLJ010000051">
    <property type="protein sequence ID" value="MFB0836366.1"/>
    <property type="molecule type" value="Genomic_DNA"/>
</dbReference>
<name>A0ABV4UTY0_9MICC</name>
<dbReference type="Proteomes" id="UP001575652">
    <property type="component" value="Unassembled WGS sequence"/>
</dbReference>
<dbReference type="RefSeq" id="WP_373973542.1">
    <property type="nucleotide sequence ID" value="NZ_JBHDLJ010000051.1"/>
</dbReference>
<feature type="non-terminal residue" evidence="2">
    <location>
        <position position="74"/>
    </location>
</feature>
<comment type="caution">
    <text evidence="2">The sequence shown here is derived from an EMBL/GenBank/DDBJ whole genome shotgun (WGS) entry which is preliminary data.</text>
</comment>
<sequence>PVPQPPAIDPRQPAPRTRTAGTSGAAAGDYGATCVAGTTAGHSGHAGATGTTAGTAGRGRGRGQQLPGPTREDL</sequence>
<accession>A0ABV4UTY0</accession>
<feature type="region of interest" description="Disordered" evidence="1">
    <location>
        <begin position="1"/>
        <end position="74"/>
    </location>
</feature>
<evidence type="ECO:0000313" key="3">
    <source>
        <dbReference type="Proteomes" id="UP001575652"/>
    </source>
</evidence>
<protein>
    <submittedName>
        <fullName evidence="2">Uncharacterized protein</fullName>
    </submittedName>
</protein>
<proteinExistence type="predicted"/>
<reference evidence="2 3" key="1">
    <citation type="submission" date="2024-09" db="EMBL/GenBank/DDBJ databases">
        <authorList>
            <person name="Salinas-Garcia M.A."/>
            <person name="Prieme A."/>
        </authorList>
    </citation>
    <scope>NUCLEOTIDE SEQUENCE [LARGE SCALE GENOMIC DNA]</scope>
    <source>
        <strain evidence="2 3">DSM 21081</strain>
    </source>
</reference>
<organism evidence="2 3">
    <name type="scientific">Arthrobacter halodurans</name>
    <dbReference type="NCBI Taxonomy" id="516699"/>
    <lineage>
        <taxon>Bacteria</taxon>
        <taxon>Bacillati</taxon>
        <taxon>Actinomycetota</taxon>
        <taxon>Actinomycetes</taxon>
        <taxon>Micrococcales</taxon>
        <taxon>Micrococcaceae</taxon>
        <taxon>Arthrobacter</taxon>
    </lineage>
</organism>
<feature type="compositionally biased region" description="Low complexity" evidence="1">
    <location>
        <begin position="14"/>
        <end position="55"/>
    </location>
</feature>